<dbReference type="Proteomes" id="UP000316925">
    <property type="component" value="Unassembled WGS sequence"/>
</dbReference>
<evidence type="ECO:0000313" key="10">
    <source>
        <dbReference type="Proteomes" id="UP000316925"/>
    </source>
</evidence>
<name>A0A523YLZ8_UNCAE</name>
<dbReference type="InterPro" id="IPR005727">
    <property type="entry name" value="Ribosomal_uL22_bac/chlpt-type"/>
</dbReference>
<evidence type="ECO:0000256" key="5">
    <source>
        <dbReference type="ARBA" id="ARBA00023274"/>
    </source>
</evidence>
<reference evidence="9 10" key="1">
    <citation type="submission" date="2019-03" db="EMBL/GenBank/DDBJ databases">
        <title>Metabolic potential of uncultured bacteria and archaea associated with petroleum seepage in deep-sea sediments.</title>
        <authorList>
            <person name="Dong X."/>
            <person name="Hubert C."/>
        </authorList>
    </citation>
    <scope>NUCLEOTIDE SEQUENCE [LARGE SCALE GENOMIC DNA]</scope>
    <source>
        <strain evidence="9">E29_bin28</strain>
    </source>
</reference>
<gene>
    <name evidence="9" type="ORF">E3J33_03485</name>
</gene>
<dbReference type="NCBIfam" id="TIGR01044">
    <property type="entry name" value="rplV_bact"/>
    <property type="match status" value="1"/>
</dbReference>
<dbReference type="AlphaFoldDB" id="A0A523YLZ8"/>
<dbReference type="GO" id="GO:0022625">
    <property type="term" value="C:cytosolic large ribosomal subunit"/>
    <property type="evidence" value="ECO:0007669"/>
    <property type="project" value="TreeGrafter"/>
</dbReference>
<dbReference type="PANTHER" id="PTHR13501:SF8">
    <property type="entry name" value="LARGE RIBOSOMAL SUBUNIT PROTEIN UL22M"/>
    <property type="match status" value="1"/>
</dbReference>
<dbReference type="HAMAP" id="MF_01331_B">
    <property type="entry name" value="Ribosomal_uL22_B"/>
    <property type="match status" value="1"/>
</dbReference>
<evidence type="ECO:0000256" key="6">
    <source>
        <dbReference type="RuleBase" id="RU004005"/>
    </source>
</evidence>
<dbReference type="InterPro" id="IPR036394">
    <property type="entry name" value="Ribosomal_uL22_sf"/>
</dbReference>
<evidence type="ECO:0000256" key="1">
    <source>
        <dbReference type="ARBA" id="ARBA00009451"/>
    </source>
</evidence>
<organism evidence="9 10">
    <name type="scientific">Aerophobetes bacterium</name>
    <dbReference type="NCBI Taxonomy" id="2030807"/>
    <lineage>
        <taxon>Bacteria</taxon>
        <taxon>Candidatus Aerophobota</taxon>
    </lineage>
</organism>
<comment type="caution">
    <text evidence="9">The sequence shown here is derived from an EMBL/GenBank/DDBJ whole genome shotgun (WGS) entry which is preliminary data.</text>
</comment>
<keyword evidence="5 6" id="KW-0687">Ribonucleoprotein</keyword>
<dbReference type="EMBL" id="SOIJ01000196">
    <property type="protein sequence ID" value="TET92596.1"/>
    <property type="molecule type" value="Genomic_DNA"/>
</dbReference>
<evidence type="ECO:0000256" key="2">
    <source>
        <dbReference type="ARBA" id="ARBA00022730"/>
    </source>
</evidence>
<dbReference type="PROSITE" id="PS00464">
    <property type="entry name" value="RIBOSOMAL_L22"/>
    <property type="match status" value="1"/>
</dbReference>
<dbReference type="InterPro" id="IPR001063">
    <property type="entry name" value="Ribosomal_uL22"/>
</dbReference>
<dbReference type="GO" id="GO:0019843">
    <property type="term" value="F:rRNA binding"/>
    <property type="evidence" value="ECO:0007669"/>
    <property type="project" value="UniProtKB-KW"/>
</dbReference>
<protein>
    <recommendedName>
        <fullName evidence="8">50S ribosomal protein L22</fullName>
    </recommendedName>
</protein>
<dbReference type="InterPro" id="IPR047867">
    <property type="entry name" value="Ribosomal_uL22_bac/org-type"/>
</dbReference>
<accession>A0A523YLZ8</accession>
<dbReference type="SUPFAM" id="SSF54843">
    <property type="entry name" value="Ribosomal protein L22"/>
    <property type="match status" value="1"/>
</dbReference>
<keyword evidence="3 7" id="KW-0694">RNA-binding</keyword>
<proteinExistence type="inferred from homology"/>
<evidence type="ECO:0000256" key="4">
    <source>
        <dbReference type="ARBA" id="ARBA00022980"/>
    </source>
</evidence>
<comment type="function">
    <text evidence="8">This protein binds specifically to 23S rRNA; its binding is stimulated by other ribosomal proteins, e.g., L4, L17, and L20. It is important during the early stages of 50S assembly. It makes multiple contacts with different domains of the 23S rRNA in the assembled 50S subunit and ribosome.</text>
</comment>
<dbReference type="InterPro" id="IPR018260">
    <property type="entry name" value="Ribosomal_uL22_CS"/>
</dbReference>
<comment type="subunit">
    <text evidence="7">Part of the 50S ribosomal subunit.</text>
</comment>
<dbReference type="PANTHER" id="PTHR13501">
    <property type="entry name" value="CHLOROPLAST 50S RIBOSOMAL PROTEIN L22-RELATED"/>
    <property type="match status" value="1"/>
</dbReference>
<comment type="similarity">
    <text evidence="1 6">Belongs to the universal ribosomal protein uL22 family.</text>
</comment>
<keyword evidence="4 6" id="KW-0689">Ribosomal protein</keyword>
<dbReference type="Pfam" id="PF00237">
    <property type="entry name" value="Ribosomal_L22"/>
    <property type="match status" value="1"/>
</dbReference>
<sequence>KYIRVSPLKVKKVTDLIQGKPAGEAVEILNFTRKGTVVEVTKVLKSALANAKNNFGLNLDRLYIKRALVGKGPTLKRMKPRARGRADVKRRRSSHITIILEEFENGTKG</sequence>
<dbReference type="GO" id="GO:0006412">
    <property type="term" value="P:translation"/>
    <property type="evidence" value="ECO:0007669"/>
    <property type="project" value="InterPro"/>
</dbReference>
<dbReference type="CDD" id="cd00336">
    <property type="entry name" value="Ribosomal_L22"/>
    <property type="match status" value="1"/>
</dbReference>
<evidence type="ECO:0000313" key="9">
    <source>
        <dbReference type="EMBL" id="TET92596.1"/>
    </source>
</evidence>
<evidence type="ECO:0000256" key="7">
    <source>
        <dbReference type="RuleBase" id="RU004006"/>
    </source>
</evidence>
<keyword evidence="2 7" id="KW-0699">rRNA-binding</keyword>
<dbReference type="Gene3D" id="3.90.470.10">
    <property type="entry name" value="Ribosomal protein L22/L17"/>
    <property type="match status" value="1"/>
</dbReference>
<evidence type="ECO:0000256" key="3">
    <source>
        <dbReference type="ARBA" id="ARBA00022884"/>
    </source>
</evidence>
<evidence type="ECO:0000256" key="8">
    <source>
        <dbReference type="RuleBase" id="RU004008"/>
    </source>
</evidence>
<dbReference type="GO" id="GO:0003735">
    <property type="term" value="F:structural constituent of ribosome"/>
    <property type="evidence" value="ECO:0007669"/>
    <property type="project" value="InterPro"/>
</dbReference>
<feature type="non-terminal residue" evidence="9">
    <location>
        <position position="1"/>
    </location>
</feature>